<dbReference type="Proteomes" id="UP000711178">
    <property type="component" value="Unassembled WGS sequence"/>
</dbReference>
<feature type="domain" description="MoxR-vWA-beta-propeller ternary system" evidence="2">
    <location>
        <begin position="10"/>
        <end position="179"/>
    </location>
</feature>
<protein>
    <recommendedName>
        <fullName evidence="2">MoxR-vWA-beta-propeller ternary system domain-containing protein</fullName>
    </recommendedName>
</protein>
<proteinExistence type="predicted"/>
<accession>A0ABS7FHC9</accession>
<evidence type="ECO:0000313" key="4">
    <source>
        <dbReference type="Proteomes" id="UP000711178"/>
    </source>
</evidence>
<dbReference type="EMBL" id="JAHDTB010000018">
    <property type="protein sequence ID" value="MBW8289470.1"/>
    <property type="molecule type" value="Genomic_DNA"/>
</dbReference>
<evidence type="ECO:0000313" key="3">
    <source>
        <dbReference type="EMBL" id="MBW8289470.1"/>
    </source>
</evidence>
<reference evidence="3 4" key="1">
    <citation type="submission" date="2021-05" db="EMBL/GenBank/DDBJ databases">
        <title>Draft Whole Genome Sequencing Of Biosensor Chromobacterium violaceum Strain CV026 Reveals A Regulatory RNA In Chromobacterium violaceum Phenotype Regulatory Network.</title>
        <authorList>
            <person name="Hong K.W."/>
            <person name="Chan K.G."/>
            <person name="Chang C.-Y."/>
        </authorList>
    </citation>
    <scope>NUCLEOTIDE SEQUENCE [LARGE SCALE GENOMIC DNA]</scope>
    <source>
        <strain evidence="3 4">ATCC 31532</strain>
    </source>
</reference>
<feature type="compositionally biased region" description="Low complexity" evidence="1">
    <location>
        <begin position="264"/>
        <end position="285"/>
    </location>
</feature>
<feature type="region of interest" description="Disordered" evidence="1">
    <location>
        <begin position="261"/>
        <end position="285"/>
    </location>
</feature>
<sequence length="963" mass="104828">MTETAIGAQIRRPLLQGRHWIAGQWLPAGRFDEAARQRRILAGWHAGASAYRFPDGDLLRYAAPVEQLCEQLDGWPLQLLGRALCSAPLTEAEYQQLPPADLWLVTGGRAQALNLADAEALRPGDWLDASAYAVVDMYDCRHTLPRQVEQAPVTEQSLRQLLGGAVPPASPQQLQFLQALDHPRQEASAQPAPQSPWRKRLIVAAVLAACVGLGVLIAAGSDAPAPSYDAGSNAGSSSGGPSHFFPLLALAALAYRFRDRRAPPRQAAPAKPAKPAGKPGKGGAAAQALIPARRLAAQAMPQAWRDWLARAAMTSHLSRVLGRRQAAYMRAMLAMFETGRINEALRHAIPLGGDGASTGQAFGTPNARRDLSLTPRHGSAGPSIQLGDELNQHLRQLYRRTFDKLDREGKIDQAVFVLAELLQAHAEALDYLERHERFSQAAELALAWDMPAALIVRLMCKAGDLPRALAVARRDHAFAHAIPQLESRWPEAARQLREEWAQSLVEQGRWLEAAQAIWPLASQRERAAQWLAQAEEAGGNLAAEALVQRALLLPDTLIRHESRILAIRDGENQAAERAAIAHALLAAGQHTPASRLLARAMFNHWLVDQDNREGRLSRRQLQTLLNISQDGLLQADLPGKLPAPLPNPLQNQKEVGWLRAPALAGLAIMDAALLANGRLLVALGEAGAAIVDPRGKIAHRFPAPADSIVLADSGQVALAVIWRGDALRVHRLDLARREQQDLGAVALDCYADSFDGVGWAVGQDRQIRVLDVARGLHSVLWQVGDLPGRVARVMRSPNCEHYELAGDDGKMQLWQYSLPGRRLQSRGHIPVHESAKNATVIPSPWGSYRYCWLAADKNGHPWLGNHPPGQKESFLALPPDMAGGSLNVTLGRGWLAVAMSREAAVCTLLARAGADAPDIAFSWPAGSKVQLKMQNDSWLMFDRQGRIVTMDMERCSISMLTVS</sequence>
<name>A0ABS7FHC9_9NEIS</name>
<dbReference type="RefSeq" id="WP_043580680.1">
    <property type="nucleotide sequence ID" value="NZ_CP142381.1"/>
</dbReference>
<organism evidence="3 4">
    <name type="scientific">Chromobacterium subtsugae</name>
    <dbReference type="NCBI Taxonomy" id="251747"/>
    <lineage>
        <taxon>Bacteria</taxon>
        <taxon>Pseudomonadati</taxon>
        <taxon>Pseudomonadota</taxon>
        <taxon>Betaproteobacteria</taxon>
        <taxon>Neisseriales</taxon>
        <taxon>Chromobacteriaceae</taxon>
        <taxon>Chromobacterium</taxon>
    </lineage>
</organism>
<keyword evidence="4" id="KW-1185">Reference proteome</keyword>
<gene>
    <name evidence="3" type="ORF">KIF53_17690</name>
</gene>
<evidence type="ECO:0000256" key="1">
    <source>
        <dbReference type="SAM" id="MobiDB-lite"/>
    </source>
</evidence>
<comment type="caution">
    <text evidence="3">The sequence shown here is derived from an EMBL/GenBank/DDBJ whole genome shotgun (WGS) entry which is preliminary data.</text>
</comment>
<dbReference type="GeneID" id="89686256"/>
<evidence type="ECO:0000259" key="2">
    <source>
        <dbReference type="Pfam" id="PF19922"/>
    </source>
</evidence>
<dbReference type="SUPFAM" id="SSF69322">
    <property type="entry name" value="Tricorn protease domain 2"/>
    <property type="match status" value="1"/>
</dbReference>
<dbReference type="Pfam" id="PF19922">
    <property type="entry name" value="bpX6"/>
    <property type="match status" value="1"/>
</dbReference>
<dbReference type="InterPro" id="IPR045547">
    <property type="entry name" value="bpX6"/>
</dbReference>